<protein>
    <submittedName>
        <fullName evidence="2">Uncharacterized protein</fullName>
    </submittedName>
</protein>
<feature type="compositionally biased region" description="Polar residues" evidence="1">
    <location>
        <begin position="32"/>
        <end position="56"/>
    </location>
</feature>
<accession>A0A1L7XPT5</accession>
<proteinExistence type="predicted"/>
<feature type="region of interest" description="Disordered" evidence="1">
    <location>
        <begin position="459"/>
        <end position="478"/>
    </location>
</feature>
<evidence type="ECO:0000313" key="3">
    <source>
        <dbReference type="Proteomes" id="UP000184330"/>
    </source>
</evidence>
<reference evidence="2 3" key="1">
    <citation type="submission" date="2016-03" db="EMBL/GenBank/DDBJ databases">
        <authorList>
            <person name="Ploux O."/>
        </authorList>
    </citation>
    <scope>NUCLEOTIDE SEQUENCE [LARGE SCALE GENOMIC DNA]</scope>
    <source>
        <strain evidence="2 3">UAMH 11012</strain>
    </source>
</reference>
<feature type="compositionally biased region" description="Polar residues" evidence="1">
    <location>
        <begin position="671"/>
        <end position="692"/>
    </location>
</feature>
<gene>
    <name evidence="2" type="ORF">PAC_16938</name>
</gene>
<dbReference type="Proteomes" id="UP000184330">
    <property type="component" value="Unassembled WGS sequence"/>
</dbReference>
<dbReference type="EMBL" id="FJOG01000041">
    <property type="protein sequence ID" value="CZR67039.1"/>
    <property type="molecule type" value="Genomic_DNA"/>
</dbReference>
<feature type="region of interest" description="Disordered" evidence="1">
    <location>
        <begin position="149"/>
        <end position="183"/>
    </location>
</feature>
<keyword evidence="3" id="KW-1185">Reference proteome</keyword>
<sequence length="749" mass="82671">MAPNKIRSSDVELHQPEVIKPSPLRIIKRSKTITGSSSSTETFWGERQWSSSTISKGSPPMGADRPLTVRKKRQGRVSVINFSSEDRSWDKENEQPFLAMSMDKSLDDPDITPKARQAVSRTISAGNFLKNEFHRRPLEVDQGRYSVRSNRHSFHPTPQYSSHIPLPSPRRLPKDRSSKIPERRVSKSKNFILRALGARGTEDSKPIQRVDSKASKNTLIRRLSRSSTMAPNRSPSNSLSGDTVFSIPLDDLDIADVSPNAPLRPASPVRAPTENILVLSPRIKVTPELTSVPTTACCFWVAIEVTGELHAADGHNHEHPSRRRCSSESAELQLQDMRRYGQLYAMGIDLAPGRGCCLLDVIGDLNIRWLNAGDTQLILAKIRLDGVNANPSPATRDPEILMADLQNHLGDTLTHYITVLCTYRHSGFTRWESNLASDDGTYLHSTFMQTEARVAIKRHDPQSAWSPRTSQTINNSPQANPLTDIVETHFSADRAAHALGIINRDRFVSTPTFTALSQMVGDVPIRPVQAEISARIDAAVMTPLDQAPPTTRKTPRAFDALFRGPGYPDDHIPPPACARAAVRVPQPTEPAHVLPPAHIPQPTQLPRPIHVRQTSADSAEGNAEDFEEDPARKIWASMREVSRGGRSRRHPRQSVSADHYYSVDDGCSPGRLSSAQSADGVSRPESLNSNDSGIEMERNMIKEVALRNKRSVGTETLRSIAPSVAKNTGKGKPGALGLGLRVGGWVPWW</sequence>
<evidence type="ECO:0000313" key="2">
    <source>
        <dbReference type="EMBL" id="CZR67039.1"/>
    </source>
</evidence>
<name>A0A1L7XPT5_9HELO</name>
<feature type="region of interest" description="Disordered" evidence="1">
    <location>
        <begin position="30"/>
        <end position="65"/>
    </location>
</feature>
<feature type="compositionally biased region" description="Polar residues" evidence="1">
    <location>
        <begin position="463"/>
        <end position="478"/>
    </location>
</feature>
<evidence type="ECO:0000256" key="1">
    <source>
        <dbReference type="SAM" id="MobiDB-lite"/>
    </source>
</evidence>
<dbReference type="OrthoDB" id="5213862at2759"/>
<feature type="region of interest" description="Disordered" evidence="1">
    <location>
        <begin position="638"/>
        <end position="695"/>
    </location>
</feature>
<organism evidence="2 3">
    <name type="scientific">Phialocephala subalpina</name>
    <dbReference type="NCBI Taxonomy" id="576137"/>
    <lineage>
        <taxon>Eukaryota</taxon>
        <taxon>Fungi</taxon>
        <taxon>Dikarya</taxon>
        <taxon>Ascomycota</taxon>
        <taxon>Pezizomycotina</taxon>
        <taxon>Leotiomycetes</taxon>
        <taxon>Helotiales</taxon>
        <taxon>Mollisiaceae</taxon>
        <taxon>Phialocephala</taxon>
        <taxon>Phialocephala fortinii species complex</taxon>
    </lineage>
</organism>
<feature type="compositionally biased region" description="Basic and acidic residues" evidence="1">
    <location>
        <begin position="172"/>
        <end position="183"/>
    </location>
</feature>
<dbReference type="AlphaFoldDB" id="A0A1L7XPT5"/>